<dbReference type="Proteomes" id="UP000317303">
    <property type="component" value="Unassembled WGS sequence"/>
</dbReference>
<feature type="active site" description="Charge relay system" evidence="5">
    <location>
        <position position="120"/>
    </location>
</feature>
<dbReference type="PANTHER" id="PTHR43806:SF11">
    <property type="entry name" value="CEREVISIN-RELATED"/>
    <property type="match status" value="1"/>
</dbReference>
<dbReference type="InterPro" id="IPR023827">
    <property type="entry name" value="Peptidase_S8_Asp-AS"/>
</dbReference>
<evidence type="ECO:0000256" key="4">
    <source>
        <dbReference type="ARBA" id="ARBA00022825"/>
    </source>
</evidence>
<comment type="similarity">
    <text evidence="1 5 6">Belongs to the peptidase S8 family.</text>
</comment>
<feature type="compositionally biased region" description="Polar residues" evidence="7">
    <location>
        <begin position="56"/>
        <end position="68"/>
    </location>
</feature>
<evidence type="ECO:0000256" key="2">
    <source>
        <dbReference type="ARBA" id="ARBA00022670"/>
    </source>
</evidence>
<evidence type="ECO:0000256" key="5">
    <source>
        <dbReference type="PROSITE-ProRule" id="PRU01240"/>
    </source>
</evidence>
<feature type="active site" description="Charge relay system" evidence="5">
    <location>
        <position position="157"/>
    </location>
</feature>
<reference evidence="11 12" key="1">
    <citation type="submission" date="2019-07" db="EMBL/GenBank/DDBJ databases">
        <title>R&amp;d 2014.</title>
        <authorList>
            <person name="Klenk H.-P."/>
        </authorList>
    </citation>
    <scope>NUCLEOTIDE SEQUENCE [LARGE SCALE GENOMIC DNA]</scope>
    <source>
        <strain evidence="11 12">DSM 43194</strain>
    </source>
</reference>
<dbReference type="PRINTS" id="PR00723">
    <property type="entry name" value="SUBTILISIN"/>
</dbReference>
<dbReference type="EMBL" id="VLJV01000001">
    <property type="protein sequence ID" value="TWH22244.1"/>
    <property type="molecule type" value="Genomic_DNA"/>
</dbReference>
<dbReference type="PROSITE" id="PS00137">
    <property type="entry name" value="SUBTILASE_HIS"/>
    <property type="match status" value="1"/>
</dbReference>
<keyword evidence="4 5" id="KW-0720">Serine protease</keyword>
<dbReference type="Gene3D" id="3.40.50.200">
    <property type="entry name" value="Peptidase S8/S53 domain"/>
    <property type="match status" value="2"/>
</dbReference>
<comment type="caution">
    <text evidence="11">The sequence shown here is derived from an EMBL/GenBank/DDBJ whole genome shotgun (WGS) entry which is preliminary data.</text>
</comment>
<evidence type="ECO:0000259" key="10">
    <source>
        <dbReference type="Pfam" id="PF00082"/>
    </source>
</evidence>
<evidence type="ECO:0000256" key="7">
    <source>
        <dbReference type="SAM" id="MobiDB-lite"/>
    </source>
</evidence>
<evidence type="ECO:0000256" key="1">
    <source>
        <dbReference type="ARBA" id="ARBA00011073"/>
    </source>
</evidence>
<dbReference type="InterPro" id="IPR000209">
    <property type="entry name" value="Peptidase_S8/S53_dom"/>
</dbReference>
<dbReference type="AlphaFoldDB" id="A0A660CIJ2"/>
<feature type="active site" description="Charge relay system" evidence="5">
    <location>
        <position position="424"/>
    </location>
</feature>
<feature type="compositionally biased region" description="Polar residues" evidence="7">
    <location>
        <begin position="254"/>
        <end position="263"/>
    </location>
</feature>
<evidence type="ECO:0000256" key="6">
    <source>
        <dbReference type="RuleBase" id="RU003355"/>
    </source>
</evidence>
<feature type="region of interest" description="Disordered" evidence="7">
    <location>
        <begin position="190"/>
        <end position="268"/>
    </location>
</feature>
<keyword evidence="3 5" id="KW-0378">Hydrolase</keyword>
<dbReference type="InterPro" id="IPR050131">
    <property type="entry name" value="Peptidase_S8_subtilisin-like"/>
</dbReference>
<dbReference type="RefSeq" id="WP_030532858.1">
    <property type="nucleotide sequence ID" value="NZ_JOIJ01000010.1"/>
</dbReference>
<dbReference type="PROSITE" id="PS00138">
    <property type="entry name" value="SUBTILASE_SER"/>
    <property type="match status" value="1"/>
</dbReference>
<evidence type="ECO:0000313" key="12">
    <source>
        <dbReference type="Proteomes" id="UP000317303"/>
    </source>
</evidence>
<dbReference type="InterPro" id="IPR023828">
    <property type="entry name" value="Peptidase_S8_Ser-AS"/>
</dbReference>
<evidence type="ECO:0000256" key="8">
    <source>
        <dbReference type="SAM" id="Phobius"/>
    </source>
</evidence>
<feature type="transmembrane region" description="Helical" evidence="8">
    <location>
        <begin position="511"/>
        <end position="535"/>
    </location>
</feature>
<dbReference type="InterPro" id="IPR015500">
    <property type="entry name" value="Peptidase_S8_subtilisin-rel"/>
</dbReference>
<evidence type="ECO:0000256" key="3">
    <source>
        <dbReference type="ARBA" id="ARBA00022801"/>
    </source>
</evidence>
<dbReference type="InterPro" id="IPR022398">
    <property type="entry name" value="Peptidase_S8_His-AS"/>
</dbReference>
<dbReference type="GO" id="GO:0004252">
    <property type="term" value="F:serine-type endopeptidase activity"/>
    <property type="evidence" value="ECO:0007669"/>
    <property type="project" value="UniProtKB-UniRule"/>
</dbReference>
<sequence length="555" mass="56103">MRSVGTRSRGGARRASALLLTAAIGATVAGLPALPASAQSADWTPPVDSGLPSPASLRSDSPPENYQKSTECVAAAELDEVEQLRNAPWGQQYLRLDEVHRMMEAQGMQPGAGQTVTVIDTGVWDGHPYFNGRVEGVLDLVNQETDYGPGVLDCDGHGTEVAGIIGAKTPSDVGFTGVAPNVKIKSIRQSSEAYEKVEEEETPAPGPGDQGGGQGGRPGGGDGGGNGGGPGGGDTGGEGGNGGDGGDGGGTGGSAATDSSQRQAESKEGAGTLASLAAAIVKAADVSQGGVINVSINNCQPATGPNQIDQENKKLQAAVKYATEERNAVVVSAAGNVGQNCEQNTSADSPSSYVSPPIFSDHVLSVAAIDESGGAANFSMNGPWVSVAAPGTDIISLDPAEGSDRLVNQTIDPNGEAAPIEGTSFAAPYVSGVAALVRQMYPKLTATQVMDRIKYTAHHPAAPDGHDQYIGHGVIDPIAALTANVPSEENAEPVVPQALPDDLPPADTTNWTPFAVAVGGSAGALLAIGVTMFVVHTVRRNQKPAKDAKVAGSGS</sequence>
<organism evidence="11 12">
    <name type="scientific">Prauserella rugosa</name>
    <dbReference type="NCBI Taxonomy" id="43354"/>
    <lineage>
        <taxon>Bacteria</taxon>
        <taxon>Bacillati</taxon>
        <taxon>Actinomycetota</taxon>
        <taxon>Actinomycetes</taxon>
        <taxon>Pseudonocardiales</taxon>
        <taxon>Pseudonocardiaceae</taxon>
        <taxon>Prauserella</taxon>
    </lineage>
</organism>
<feature type="compositionally biased region" description="Gly residues" evidence="7">
    <location>
        <begin position="208"/>
        <end position="253"/>
    </location>
</feature>
<evidence type="ECO:0000256" key="9">
    <source>
        <dbReference type="SAM" id="SignalP"/>
    </source>
</evidence>
<dbReference type="SUPFAM" id="SSF52743">
    <property type="entry name" value="Subtilisin-like"/>
    <property type="match status" value="1"/>
</dbReference>
<evidence type="ECO:0000313" key="11">
    <source>
        <dbReference type="EMBL" id="TWH22244.1"/>
    </source>
</evidence>
<feature type="domain" description="Peptidase S8/S53" evidence="10">
    <location>
        <begin position="111"/>
        <end position="473"/>
    </location>
</feature>
<dbReference type="PROSITE" id="PS51892">
    <property type="entry name" value="SUBTILASE"/>
    <property type="match status" value="1"/>
</dbReference>
<keyword evidence="8" id="KW-1133">Transmembrane helix</keyword>
<dbReference type="InterPro" id="IPR036852">
    <property type="entry name" value="Peptidase_S8/S53_dom_sf"/>
</dbReference>
<feature type="region of interest" description="Disordered" evidence="7">
    <location>
        <begin position="37"/>
        <end position="68"/>
    </location>
</feature>
<keyword evidence="8" id="KW-0472">Membrane</keyword>
<dbReference type="PROSITE" id="PS00136">
    <property type="entry name" value="SUBTILASE_ASP"/>
    <property type="match status" value="1"/>
</dbReference>
<keyword evidence="2 5" id="KW-0645">Protease</keyword>
<feature type="signal peptide" evidence="9">
    <location>
        <begin position="1"/>
        <end position="38"/>
    </location>
</feature>
<dbReference type="PANTHER" id="PTHR43806">
    <property type="entry name" value="PEPTIDASE S8"/>
    <property type="match status" value="1"/>
</dbReference>
<keyword evidence="9" id="KW-0732">Signal</keyword>
<name>A0A660CIJ2_9PSEU</name>
<keyword evidence="12" id="KW-1185">Reference proteome</keyword>
<gene>
    <name evidence="11" type="ORF">JD82_04121</name>
</gene>
<protein>
    <submittedName>
        <fullName evidence="11">Membrane-anchored mycosin MYCP</fullName>
    </submittedName>
</protein>
<keyword evidence="8" id="KW-0812">Transmembrane</keyword>
<proteinExistence type="inferred from homology"/>
<feature type="chain" id="PRO_5024799440" evidence="9">
    <location>
        <begin position="39"/>
        <end position="555"/>
    </location>
</feature>
<dbReference type="GO" id="GO:0006508">
    <property type="term" value="P:proteolysis"/>
    <property type="evidence" value="ECO:0007669"/>
    <property type="project" value="UniProtKB-KW"/>
</dbReference>
<accession>A0A660CIJ2</accession>
<dbReference type="Pfam" id="PF00082">
    <property type="entry name" value="Peptidase_S8"/>
    <property type="match status" value="1"/>
</dbReference>